<keyword evidence="3" id="KW-1185">Reference proteome</keyword>
<dbReference type="HOGENOM" id="CLU_2771179_0_0_5"/>
<evidence type="ECO:0000313" key="3">
    <source>
        <dbReference type="Proteomes" id="UP000029492"/>
    </source>
</evidence>
<name>A0A089QAR9_9HYPH</name>
<feature type="compositionally biased region" description="Basic residues" evidence="1">
    <location>
        <begin position="49"/>
        <end position="69"/>
    </location>
</feature>
<feature type="region of interest" description="Disordered" evidence="1">
    <location>
        <begin position="1"/>
        <end position="69"/>
    </location>
</feature>
<sequence>MIRARSGGRVGGWYLRSAPRDVTRAARGSARPFREPASNSRPHPEAPGRSRHRAARRSAPARRRRRTSE</sequence>
<organism evidence="2 3">
    <name type="scientific">Methylobacterium oryzae CBMB20</name>
    <dbReference type="NCBI Taxonomy" id="693986"/>
    <lineage>
        <taxon>Bacteria</taxon>
        <taxon>Pseudomonadati</taxon>
        <taxon>Pseudomonadota</taxon>
        <taxon>Alphaproteobacteria</taxon>
        <taxon>Hyphomicrobiales</taxon>
        <taxon>Methylobacteriaceae</taxon>
        <taxon>Methylobacterium</taxon>
    </lineage>
</organism>
<protein>
    <submittedName>
        <fullName evidence="2">Protein of unassigned function</fullName>
    </submittedName>
</protein>
<accession>A0A089QAR9</accession>
<gene>
    <name evidence="2" type="ORF">MOC_3939</name>
</gene>
<dbReference type="Proteomes" id="UP000029492">
    <property type="component" value="Chromosome"/>
</dbReference>
<dbReference type="EMBL" id="CP003811">
    <property type="protein sequence ID" value="AIQ91694.1"/>
    <property type="molecule type" value="Genomic_DNA"/>
</dbReference>
<evidence type="ECO:0000313" key="2">
    <source>
        <dbReference type="EMBL" id="AIQ91694.1"/>
    </source>
</evidence>
<dbReference type="KEGG" id="mor:MOC_3939"/>
<dbReference type="STRING" id="693986.MOC_3939"/>
<reference evidence="2 3" key="1">
    <citation type="journal article" date="2014" name="PLoS ONE">
        <title>Genome Information of Methylobacterium oryzae, a Plant-Probiotic Methylotroph in the Phyllosphere.</title>
        <authorList>
            <person name="Kwak M.J."/>
            <person name="Jeong H."/>
            <person name="Madhaiyan M."/>
            <person name="Lee Y."/>
            <person name="Sa T.M."/>
            <person name="Oh T.K."/>
            <person name="Kim J.F."/>
        </authorList>
    </citation>
    <scope>NUCLEOTIDE SEQUENCE [LARGE SCALE GENOMIC DNA]</scope>
    <source>
        <strain evidence="2 3">CBMB20</strain>
    </source>
</reference>
<evidence type="ECO:0000256" key="1">
    <source>
        <dbReference type="SAM" id="MobiDB-lite"/>
    </source>
</evidence>
<dbReference type="AlphaFoldDB" id="A0A089QAR9"/>
<proteinExistence type="predicted"/>